<proteinExistence type="inferred from homology"/>
<keyword evidence="3" id="KW-1185">Reference proteome</keyword>
<keyword evidence="2" id="KW-0503">Monooxygenase</keyword>
<evidence type="ECO:0000256" key="1">
    <source>
        <dbReference type="HAMAP-Rule" id="MF_02093"/>
    </source>
</evidence>
<dbReference type="AlphaFoldDB" id="A0A1I5WJ93"/>
<gene>
    <name evidence="2" type="ORF">SAMN04515668_1348</name>
</gene>
<dbReference type="GO" id="GO:0005886">
    <property type="term" value="C:plasma membrane"/>
    <property type="evidence" value="ECO:0007669"/>
    <property type="project" value="UniProtKB-SubCell"/>
</dbReference>
<keyword evidence="1" id="KW-0223">Dioxygenase</keyword>
<dbReference type="NCBIfam" id="TIGR03753">
    <property type="entry name" value="blh_monoox"/>
    <property type="match status" value="1"/>
</dbReference>
<keyword evidence="1" id="KW-1133">Transmembrane helix</keyword>
<keyword evidence="1" id="KW-0408">Iron</keyword>
<dbReference type="Pfam" id="PF15461">
    <property type="entry name" value="BCD"/>
    <property type="match status" value="1"/>
</dbReference>
<dbReference type="GO" id="GO:0010436">
    <property type="term" value="F:carotenoid dioxygenase activity"/>
    <property type="evidence" value="ECO:0007669"/>
    <property type="project" value="UniProtKB-UniRule"/>
</dbReference>
<reference evidence="3" key="1">
    <citation type="submission" date="2016-10" db="EMBL/GenBank/DDBJ databases">
        <authorList>
            <person name="Varghese N."/>
            <person name="Submissions S."/>
        </authorList>
    </citation>
    <scope>NUCLEOTIDE SEQUENCE [LARGE SCALE GENOMIC DNA]</scope>
    <source>
        <strain evidence="3">OR362-8,ATCC BAA-1266,JCM 13504</strain>
    </source>
</reference>
<keyword evidence="1" id="KW-0560">Oxidoreductase</keyword>
<feature type="transmembrane region" description="Helical" evidence="1">
    <location>
        <begin position="212"/>
        <end position="234"/>
    </location>
</feature>
<feature type="transmembrane region" description="Helical" evidence="1">
    <location>
        <begin position="81"/>
        <end position="109"/>
    </location>
</feature>
<dbReference type="EMBL" id="FOXS01000002">
    <property type="protein sequence ID" value="SFQ19711.1"/>
    <property type="molecule type" value="Genomic_DNA"/>
</dbReference>
<feature type="transmembrane region" description="Helical" evidence="1">
    <location>
        <begin position="42"/>
        <end position="61"/>
    </location>
</feature>
<dbReference type="EC" id="1.13.11.63" evidence="1"/>
<feature type="binding site" evidence="1">
    <location>
        <position position="53"/>
    </location>
    <ligand>
        <name>Fe cation</name>
        <dbReference type="ChEBI" id="CHEBI:24875"/>
    </ligand>
</feature>
<dbReference type="GO" id="GO:0004497">
    <property type="term" value="F:monooxygenase activity"/>
    <property type="evidence" value="ECO:0007669"/>
    <property type="project" value="UniProtKB-KW"/>
</dbReference>
<feature type="binding site" evidence="1">
    <location>
        <position position="236"/>
    </location>
    <ligand>
        <name>Fe cation</name>
        <dbReference type="ChEBI" id="CHEBI:24875"/>
    </ligand>
</feature>
<comment type="catalytic activity">
    <reaction evidence="1">
        <text>all-trans-beta-carotene + O2 = 2 all-trans-retinal</text>
        <dbReference type="Rhea" id="RHEA:32887"/>
        <dbReference type="ChEBI" id="CHEBI:15379"/>
        <dbReference type="ChEBI" id="CHEBI:17579"/>
        <dbReference type="ChEBI" id="CHEBI:17898"/>
        <dbReference type="EC" id="1.13.11.63"/>
    </reaction>
</comment>
<comment type="subcellular location">
    <subcellularLocation>
        <location evidence="1">Cell membrane</location>
        <topology evidence="1">Multi-pass membrane protein</topology>
    </subcellularLocation>
</comment>
<dbReference type="GO" id="GO:0003834">
    <property type="term" value="F:beta-carotene 15,15'-dioxygenase activity"/>
    <property type="evidence" value="ECO:0007669"/>
    <property type="project" value="UniProtKB-EC"/>
</dbReference>
<feature type="binding site" evidence="1">
    <location>
        <position position="240"/>
    </location>
    <ligand>
        <name>Fe cation</name>
        <dbReference type="ChEBI" id="CHEBI:24875"/>
    </ligand>
</feature>
<feature type="transmembrane region" description="Helical" evidence="1">
    <location>
        <begin position="160"/>
        <end position="192"/>
    </location>
</feature>
<keyword evidence="1" id="KW-1003">Cell membrane</keyword>
<feature type="binding site" evidence="1">
    <location>
        <position position="113"/>
    </location>
    <ligand>
        <name>Fe cation</name>
        <dbReference type="ChEBI" id="CHEBI:24875"/>
    </ligand>
</feature>
<feature type="transmembrane region" description="Helical" evidence="1">
    <location>
        <begin position="299"/>
        <end position="325"/>
    </location>
</feature>
<keyword evidence="1" id="KW-0479">Metal-binding</keyword>
<dbReference type="OrthoDB" id="882441at2"/>
<dbReference type="InterPro" id="IPR022270">
    <property type="entry name" value="Blh_diox"/>
</dbReference>
<evidence type="ECO:0000313" key="2">
    <source>
        <dbReference type="EMBL" id="SFQ19711.1"/>
    </source>
</evidence>
<comment type="similarity">
    <text evidence="1">Belongs to the Brp/Blh beta-carotene diooxygenase family.</text>
</comment>
<dbReference type="GO" id="GO:0016121">
    <property type="term" value="P:carotene catabolic process"/>
    <property type="evidence" value="ECO:0007669"/>
    <property type="project" value="UniProtKB-UniRule"/>
</dbReference>
<keyword evidence="1" id="KW-0472">Membrane</keyword>
<accession>A0A1I5WJ93</accession>
<dbReference type="HAMAP" id="MF_02093">
    <property type="entry name" value="Beta_carotene_diox"/>
    <property type="match status" value="1"/>
</dbReference>
<protein>
    <recommendedName>
        <fullName evidence="1">Probable beta-carotene 15,15'-dioxygenase</fullName>
        <ecNumber evidence="1">1.13.11.63</ecNumber>
    </recommendedName>
</protein>
<sequence>MPRSFAPDWSSHRSYSYAAVLALVGLGVAFPTLAGWLLGVPLAVGMVVLGVAHGACDQFVLPASQPVGIPVSGWRYWRQFLIGYLGLAALVGGLWWWWPAATVAGFFLLTVWHWGSADAPANTQVPTTWWLTHSLLRGLLIFAVPAWGRAQETMSLVNELLAFVGAAPVSAATFETIAVVLGVLVIGGHAALWAGYTVQHRTDLLKTELVEVSVLTLLFVALPPRLSVAVYFVFWHSLQHILRLNGWLGYASGAKGKAARSELLAQLVFFLRRAAPLLLLSCVALLVLGRVLAPRLPDATAWFSLALVVAAIVTLPHALLVTAVMDGHRWKSLRLGKRTSAPARTTATARVHS</sequence>
<evidence type="ECO:0000313" key="3">
    <source>
        <dbReference type="Proteomes" id="UP000199029"/>
    </source>
</evidence>
<organism evidence="2 3">
    <name type="scientific">Hymenobacter arizonensis</name>
    <name type="common">Siccationidurans arizonensis</name>
    <dbReference type="NCBI Taxonomy" id="1227077"/>
    <lineage>
        <taxon>Bacteria</taxon>
        <taxon>Pseudomonadati</taxon>
        <taxon>Bacteroidota</taxon>
        <taxon>Cytophagia</taxon>
        <taxon>Cytophagales</taxon>
        <taxon>Hymenobacteraceae</taxon>
        <taxon>Hymenobacter</taxon>
    </lineage>
</organism>
<comment type="cofactor">
    <cofactor evidence="1">
        <name>Fe(2+)</name>
        <dbReference type="ChEBI" id="CHEBI:29033"/>
    </cofactor>
</comment>
<feature type="transmembrane region" description="Helical" evidence="1">
    <location>
        <begin position="15"/>
        <end position="36"/>
    </location>
</feature>
<name>A0A1I5WJ93_HYMAR</name>
<comment type="function">
    <text evidence="1">Catalyzes the cleavage of beta-carotene at its central double bond (15,15') to yield two molecules of all-trans-retinal.</text>
</comment>
<keyword evidence="1" id="KW-0812">Transmembrane</keyword>
<dbReference type="GO" id="GO:0005506">
    <property type="term" value="F:iron ion binding"/>
    <property type="evidence" value="ECO:0007669"/>
    <property type="project" value="UniProtKB-UniRule"/>
</dbReference>
<feature type="transmembrane region" description="Helical" evidence="1">
    <location>
        <begin position="274"/>
        <end position="293"/>
    </location>
</feature>
<dbReference type="RefSeq" id="WP_092670398.1">
    <property type="nucleotide sequence ID" value="NZ_FOXS01000002.1"/>
</dbReference>
<dbReference type="Proteomes" id="UP000199029">
    <property type="component" value="Unassembled WGS sequence"/>
</dbReference>